<dbReference type="OrthoDB" id="6625634at2759"/>
<dbReference type="PANTHER" id="PTHR46289">
    <property type="entry name" value="52 KDA REPRESSOR OF THE INHIBITOR OF THE PROTEIN KINASE-LIKE PROTEIN-RELATED"/>
    <property type="match status" value="1"/>
</dbReference>
<dbReference type="RefSeq" id="XP_025419694.1">
    <property type="nucleotide sequence ID" value="XM_025563909.1"/>
</dbReference>
<dbReference type="Proteomes" id="UP000694846">
    <property type="component" value="Unplaced"/>
</dbReference>
<dbReference type="Pfam" id="PF05699">
    <property type="entry name" value="Dimer_Tnp_hAT"/>
    <property type="match status" value="1"/>
</dbReference>
<gene>
    <name evidence="3" type="primary">LOC112690022</name>
</gene>
<dbReference type="GO" id="GO:0046983">
    <property type="term" value="F:protein dimerization activity"/>
    <property type="evidence" value="ECO:0007669"/>
    <property type="project" value="InterPro"/>
</dbReference>
<feature type="domain" description="HAT C-terminal dimerisation" evidence="1">
    <location>
        <begin position="54"/>
        <end position="114"/>
    </location>
</feature>
<organism evidence="2 3">
    <name type="scientific">Sipha flava</name>
    <name type="common">yellow sugarcane aphid</name>
    <dbReference type="NCBI Taxonomy" id="143950"/>
    <lineage>
        <taxon>Eukaryota</taxon>
        <taxon>Metazoa</taxon>
        <taxon>Ecdysozoa</taxon>
        <taxon>Arthropoda</taxon>
        <taxon>Hexapoda</taxon>
        <taxon>Insecta</taxon>
        <taxon>Pterygota</taxon>
        <taxon>Neoptera</taxon>
        <taxon>Paraneoptera</taxon>
        <taxon>Hemiptera</taxon>
        <taxon>Sternorrhyncha</taxon>
        <taxon>Aphidomorpha</taxon>
        <taxon>Aphidoidea</taxon>
        <taxon>Aphididae</taxon>
        <taxon>Sipha</taxon>
    </lineage>
</organism>
<evidence type="ECO:0000313" key="2">
    <source>
        <dbReference type="Proteomes" id="UP000694846"/>
    </source>
</evidence>
<name>A0A8B8G903_9HEMI</name>
<dbReference type="GeneID" id="112690022"/>
<protein>
    <submittedName>
        <fullName evidence="3">Zinc finger MYM-type protein 1-like</fullName>
    </submittedName>
</protein>
<proteinExistence type="predicted"/>
<evidence type="ECO:0000313" key="3">
    <source>
        <dbReference type="RefSeq" id="XP_025419694.1"/>
    </source>
</evidence>
<dbReference type="InterPro" id="IPR008906">
    <property type="entry name" value="HATC_C_dom"/>
</dbReference>
<evidence type="ECO:0000259" key="1">
    <source>
        <dbReference type="Pfam" id="PF05699"/>
    </source>
</evidence>
<sequence>MYYKAALSATDFNLYSDYIGMDVLPAEIKLWNKKWISHSENDRPSTTINTLNNCNSDLFPCIYFLLKVLATLPVSTATPERTFSTLKRMKTFLPNAIGQNRLNGVALLCIHRNIKVDPEDVLNKFALQKDRAILLI</sequence>
<dbReference type="PANTHER" id="PTHR46289:SF14">
    <property type="entry name" value="DUF4371 DOMAIN-CONTAINING PROTEIN"/>
    <property type="match status" value="1"/>
</dbReference>
<keyword evidence="2" id="KW-1185">Reference proteome</keyword>
<accession>A0A8B8G903</accession>
<reference evidence="3" key="1">
    <citation type="submission" date="2025-08" db="UniProtKB">
        <authorList>
            <consortium name="RefSeq"/>
        </authorList>
    </citation>
    <scope>IDENTIFICATION</scope>
    <source>
        <tissue evidence="3">Whole body</tissue>
    </source>
</reference>
<dbReference type="InterPro" id="IPR052958">
    <property type="entry name" value="IFN-induced_PKR_regulator"/>
</dbReference>
<dbReference type="AlphaFoldDB" id="A0A8B8G903"/>